<evidence type="ECO:0000313" key="1">
    <source>
        <dbReference type="EMBL" id="OCK81461.1"/>
    </source>
</evidence>
<evidence type="ECO:0000313" key="2">
    <source>
        <dbReference type="Proteomes" id="UP000250266"/>
    </source>
</evidence>
<dbReference type="Proteomes" id="UP000250266">
    <property type="component" value="Unassembled WGS sequence"/>
</dbReference>
<protein>
    <submittedName>
        <fullName evidence="1">Uncharacterized protein</fullName>
    </submittedName>
</protein>
<gene>
    <name evidence="1" type="ORF">K432DRAFT_442364</name>
</gene>
<keyword evidence="2" id="KW-1185">Reference proteome</keyword>
<sequence length="230" mass="26570">MMLTASYCPHQNIYTPLRPSPLSTRSANARPRAFVSSTMGDGPETKDIPFSKRTIRPNPIVQSRDVVKDRRRDIFFKKIQQDREDQRWASRSDQILRLEFISQQKRWEAEKARQAPNIDGQLEDYVIDAPSFNSLGTRSPQQSQTQWTEGKIGPEEEFDQILERENLELDALVSMMETNESRDSSSQHYGSDEDDYDSLFMEFLTAPEKAQCNTITYPIYEDDAMDLSQG</sequence>
<organism evidence="1 2">
    <name type="scientific">Lepidopterella palustris CBS 459.81</name>
    <dbReference type="NCBI Taxonomy" id="1314670"/>
    <lineage>
        <taxon>Eukaryota</taxon>
        <taxon>Fungi</taxon>
        <taxon>Dikarya</taxon>
        <taxon>Ascomycota</taxon>
        <taxon>Pezizomycotina</taxon>
        <taxon>Dothideomycetes</taxon>
        <taxon>Pleosporomycetidae</taxon>
        <taxon>Mytilinidiales</taxon>
        <taxon>Argynnaceae</taxon>
        <taxon>Lepidopterella</taxon>
    </lineage>
</organism>
<proteinExistence type="predicted"/>
<dbReference type="AlphaFoldDB" id="A0A8E2ECV3"/>
<name>A0A8E2ECV3_9PEZI</name>
<dbReference type="EMBL" id="KV744920">
    <property type="protein sequence ID" value="OCK81461.1"/>
    <property type="molecule type" value="Genomic_DNA"/>
</dbReference>
<dbReference type="OrthoDB" id="5279705at2759"/>
<accession>A0A8E2ECV3</accession>
<reference evidence="1 2" key="1">
    <citation type="journal article" date="2016" name="Nat. Commun.">
        <title>Ectomycorrhizal ecology is imprinted in the genome of the dominant symbiotic fungus Cenococcum geophilum.</title>
        <authorList>
            <consortium name="DOE Joint Genome Institute"/>
            <person name="Peter M."/>
            <person name="Kohler A."/>
            <person name="Ohm R.A."/>
            <person name="Kuo A."/>
            <person name="Krutzmann J."/>
            <person name="Morin E."/>
            <person name="Arend M."/>
            <person name="Barry K.W."/>
            <person name="Binder M."/>
            <person name="Choi C."/>
            <person name="Clum A."/>
            <person name="Copeland A."/>
            <person name="Grisel N."/>
            <person name="Haridas S."/>
            <person name="Kipfer T."/>
            <person name="LaButti K."/>
            <person name="Lindquist E."/>
            <person name="Lipzen A."/>
            <person name="Maire R."/>
            <person name="Meier B."/>
            <person name="Mihaltcheva S."/>
            <person name="Molinier V."/>
            <person name="Murat C."/>
            <person name="Poggeler S."/>
            <person name="Quandt C.A."/>
            <person name="Sperisen C."/>
            <person name="Tritt A."/>
            <person name="Tisserant E."/>
            <person name="Crous P.W."/>
            <person name="Henrissat B."/>
            <person name="Nehls U."/>
            <person name="Egli S."/>
            <person name="Spatafora J.W."/>
            <person name="Grigoriev I.V."/>
            <person name="Martin F.M."/>
        </authorList>
    </citation>
    <scope>NUCLEOTIDE SEQUENCE [LARGE SCALE GENOMIC DNA]</scope>
    <source>
        <strain evidence="1 2">CBS 459.81</strain>
    </source>
</reference>